<organism evidence="2 3">
    <name type="scientific">Amylocarpus encephaloides</name>
    <dbReference type="NCBI Taxonomy" id="45428"/>
    <lineage>
        <taxon>Eukaryota</taxon>
        <taxon>Fungi</taxon>
        <taxon>Dikarya</taxon>
        <taxon>Ascomycota</taxon>
        <taxon>Pezizomycotina</taxon>
        <taxon>Leotiomycetes</taxon>
        <taxon>Helotiales</taxon>
        <taxon>Helotiales incertae sedis</taxon>
        <taxon>Amylocarpus</taxon>
    </lineage>
</organism>
<feature type="non-terminal residue" evidence="2">
    <location>
        <position position="1"/>
    </location>
</feature>
<gene>
    <name evidence="2" type="ORF">BJ875DRAFT_375948</name>
</gene>
<keyword evidence="3" id="KW-1185">Reference proteome</keyword>
<comment type="caution">
    <text evidence="2">The sequence shown here is derived from an EMBL/GenBank/DDBJ whole genome shotgun (WGS) entry which is preliminary data.</text>
</comment>
<protein>
    <submittedName>
        <fullName evidence="2">Uncharacterized protein</fullName>
    </submittedName>
</protein>
<sequence length="52" mass="6156">SRNKLRLLIIDGYLSYITRNIISLYIDNNINLSSYIIFLLLLYTLTTRYKGI</sequence>
<feature type="transmembrane region" description="Helical" evidence="1">
    <location>
        <begin position="32"/>
        <end position="49"/>
    </location>
</feature>
<reference evidence="2" key="1">
    <citation type="journal article" date="2021" name="IMA Fungus">
        <title>Genomic characterization of three marine fungi, including Emericellopsis atlantica sp. nov. with signatures of a generalist lifestyle and marine biomass degradation.</title>
        <authorList>
            <person name="Hagestad O.C."/>
            <person name="Hou L."/>
            <person name="Andersen J.H."/>
            <person name="Hansen E.H."/>
            <person name="Altermark B."/>
            <person name="Li C."/>
            <person name="Kuhnert E."/>
            <person name="Cox R.J."/>
            <person name="Crous P.W."/>
            <person name="Spatafora J.W."/>
            <person name="Lail K."/>
            <person name="Amirebrahimi M."/>
            <person name="Lipzen A."/>
            <person name="Pangilinan J."/>
            <person name="Andreopoulos W."/>
            <person name="Hayes R.D."/>
            <person name="Ng V."/>
            <person name="Grigoriev I.V."/>
            <person name="Jackson S.A."/>
            <person name="Sutton T.D.S."/>
            <person name="Dobson A.D.W."/>
            <person name="Rama T."/>
        </authorList>
    </citation>
    <scope>NUCLEOTIDE SEQUENCE</scope>
    <source>
        <strain evidence="2">TRa018bII</strain>
    </source>
</reference>
<dbReference type="EMBL" id="MU251456">
    <property type="protein sequence ID" value="KAG9234637.1"/>
    <property type="molecule type" value="Genomic_DNA"/>
</dbReference>
<keyword evidence="1" id="KW-0812">Transmembrane</keyword>
<name>A0A9P7YJE0_9HELO</name>
<evidence type="ECO:0000313" key="3">
    <source>
        <dbReference type="Proteomes" id="UP000824998"/>
    </source>
</evidence>
<keyword evidence="1" id="KW-0472">Membrane</keyword>
<dbReference type="Proteomes" id="UP000824998">
    <property type="component" value="Unassembled WGS sequence"/>
</dbReference>
<dbReference type="AlphaFoldDB" id="A0A9P7YJE0"/>
<proteinExistence type="predicted"/>
<evidence type="ECO:0000256" key="1">
    <source>
        <dbReference type="SAM" id="Phobius"/>
    </source>
</evidence>
<evidence type="ECO:0000313" key="2">
    <source>
        <dbReference type="EMBL" id="KAG9234637.1"/>
    </source>
</evidence>
<accession>A0A9P7YJE0</accession>
<keyword evidence="1" id="KW-1133">Transmembrane helix</keyword>